<evidence type="ECO:0000259" key="1">
    <source>
        <dbReference type="Pfam" id="PF00501"/>
    </source>
</evidence>
<dbReference type="Pfam" id="PF00501">
    <property type="entry name" value="AMP-binding"/>
    <property type="match status" value="1"/>
</dbReference>
<dbReference type="PANTHER" id="PTHR42814">
    <property type="entry name" value="AMP-BINDING DOMAIN-CONTAINING PROTEIN"/>
    <property type="match status" value="1"/>
</dbReference>
<organism evidence="3 4">
    <name type="scientific">Lingula anatina</name>
    <name type="common">Brachiopod</name>
    <name type="synonym">Lingula unguis</name>
    <dbReference type="NCBI Taxonomy" id="7574"/>
    <lineage>
        <taxon>Eukaryota</taxon>
        <taxon>Metazoa</taxon>
        <taxon>Spiralia</taxon>
        <taxon>Lophotrochozoa</taxon>
        <taxon>Brachiopoda</taxon>
        <taxon>Linguliformea</taxon>
        <taxon>Lingulata</taxon>
        <taxon>Lingulida</taxon>
        <taxon>Linguloidea</taxon>
        <taxon>Lingulidae</taxon>
        <taxon>Lingula</taxon>
    </lineage>
</organism>
<dbReference type="InParanoid" id="A0A1S3H0X4"/>
<dbReference type="CDD" id="cd04433">
    <property type="entry name" value="AFD_class_I"/>
    <property type="match status" value="1"/>
</dbReference>
<dbReference type="InterPro" id="IPR000873">
    <property type="entry name" value="AMP-dep_synth/lig_dom"/>
</dbReference>
<reference evidence="4" key="1">
    <citation type="submission" date="2025-08" db="UniProtKB">
        <authorList>
            <consortium name="RefSeq"/>
        </authorList>
    </citation>
    <scope>IDENTIFICATION</scope>
    <source>
        <tissue evidence="4">Gonads</tissue>
    </source>
</reference>
<evidence type="ECO:0000313" key="4">
    <source>
        <dbReference type="RefSeq" id="XP_013378794.1"/>
    </source>
</evidence>
<keyword evidence="3" id="KW-1185">Reference proteome</keyword>
<accession>A0A1S3H0X4</accession>
<dbReference type="OrthoDB" id="10253869at2759"/>
<dbReference type="Gene3D" id="3.30.300.30">
    <property type="match status" value="1"/>
</dbReference>
<dbReference type="Gene3D" id="3.40.50.12780">
    <property type="entry name" value="N-terminal domain of ligase-like"/>
    <property type="match status" value="1"/>
</dbReference>
<dbReference type="STRING" id="7574.A0A1S3H0X4"/>
<dbReference type="Proteomes" id="UP000085678">
    <property type="component" value="Unplaced"/>
</dbReference>
<sequence>MTSDGKDSQPKLSYIHRPSNRIYDCSILPDHLEKWIKVNPDGDALVMYTHSGNRRRLTFRQYHIQSMKVAAGLLQLKLSRFDRALILVPNSCEFLVIQMACARIGVFALFMKYGASPEEVSLMASKYKCAAIIVQTYEGKESYGRSVVNACQRMEPDRNVRLIVCVDFDGGPKTSQYRALLGSDPQYLSESDESAVRAAQAQVQMEDPMVGTLTSGTTGEPKVVSANHFQSILRAFCVGERCLINTESRYLNERPFSWVGGLLLGVLPVSVVGITLVSMDPEISVKKADTQLVMKILQDERCTHFLAMPYMMHDFIHCDVAHHFDLSNLKYAFTGGQPIMKEMVENFLKKHPQMQLLQGYGSSENTSVSTQTRTTDTINDPGFGYLELAPDFEAKIVGEDDRIVARGVMGELWLRSAMHVTGYLDNPEATARAFTPLRWFKTGDMMVMDEQGHIRPVGRVADSIKRATVLIQPAEIENVLVRHSKVSEVFVVGVPDERLYEELCACIKLNAGDTSEEADLQEIELWCGEIFLPGPDGLTLAPRYFLSFKDFPKTTTGKLNRRELAAEATKILGLN</sequence>
<dbReference type="Pfam" id="PF13193">
    <property type="entry name" value="AMP-binding_C"/>
    <property type="match status" value="1"/>
</dbReference>
<evidence type="ECO:0000259" key="2">
    <source>
        <dbReference type="Pfam" id="PF13193"/>
    </source>
</evidence>
<dbReference type="KEGG" id="lak:106150490"/>
<name>A0A1S3H0X4_LINAN</name>
<gene>
    <name evidence="4" type="primary">LOC106150490</name>
</gene>
<dbReference type="AlphaFoldDB" id="A0A1S3H0X4"/>
<protein>
    <submittedName>
        <fullName evidence="4">Acyl-CoA synthetase family member 2, mitochondrial isoform X1</fullName>
    </submittedName>
</protein>
<feature type="domain" description="AMP-binding enzyme C-terminal" evidence="2">
    <location>
        <begin position="475"/>
        <end position="558"/>
    </location>
</feature>
<dbReference type="PANTHER" id="PTHR42814:SF3">
    <property type="entry name" value="BETA-N-ACETYLHEXOSAMINIDASE"/>
    <property type="match status" value="1"/>
</dbReference>
<dbReference type="RefSeq" id="XP_013378794.1">
    <property type="nucleotide sequence ID" value="XM_013523340.1"/>
</dbReference>
<feature type="domain" description="AMP-dependent synthetase/ligase" evidence="1">
    <location>
        <begin position="32"/>
        <end position="424"/>
    </location>
</feature>
<dbReference type="InterPro" id="IPR045851">
    <property type="entry name" value="AMP-bd_C_sf"/>
</dbReference>
<proteinExistence type="predicted"/>
<dbReference type="SUPFAM" id="SSF56801">
    <property type="entry name" value="Acetyl-CoA synthetase-like"/>
    <property type="match status" value="1"/>
</dbReference>
<dbReference type="GeneID" id="106150490"/>
<dbReference type="InterPro" id="IPR025110">
    <property type="entry name" value="AMP-bd_C"/>
</dbReference>
<evidence type="ECO:0000313" key="3">
    <source>
        <dbReference type="Proteomes" id="UP000085678"/>
    </source>
</evidence>
<dbReference type="InterPro" id="IPR042099">
    <property type="entry name" value="ANL_N_sf"/>
</dbReference>